<feature type="region of interest" description="Disordered" evidence="1">
    <location>
        <begin position="1"/>
        <end position="79"/>
    </location>
</feature>
<organism evidence="2 3">
    <name type="scientific">Ramazzottius varieornatus</name>
    <name type="common">Water bear</name>
    <name type="synonym">Tardigrade</name>
    <dbReference type="NCBI Taxonomy" id="947166"/>
    <lineage>
        <taxon>Eukaryota</taxon>
        <taxon>Metazoa</taxon>
        <taxon>Ecdysozoa</taxon>
        <taxon>Tardigrada</taxon>
        <taxon>Eutardigrada</taxon>
        <taxon>Parachela</taxon>
        <taxon>Hypsibioidea</taxon>
        <taxon>Ramazzottiidae</taxon>
        <taxon>Ramazzottius</taxon>
    </lineage>
</organism>
<sequence>MNQSAKRKGLDLATGVDSETGRGGLMDKRRSDSRSSGSNGCSDMGGSFESLPAGEYGRHSASHKRRASEPAPVSDGHAGLAPMAGTVSIFTLHSPGACHDPFSINVCLIEFDQKSIKETACHATENETVNYFNMGSRKGWFTLTKIPKN</sequence>
<accession>A0A1D1VVN0</accession>
<keyword evidence="3" id="KW-1185">Reference proteome</keyword>
<protein>
    <submittedName>
        <fullName evidence="2">Uncharacterized protein</fullName>
    </submittedName>
</protein>
<reference evidence="2 3" key="1">
    <citation type="journal article" date="2016" name="Nat. Commun.">
        <title>Extremotolerant tardigrade genome and improved radiotolerance of human cultured cells by tardigrade-unique protein.</title>
        <authorList>
            <person name="Hashimoto T."/>
            <person name="Horikawa D.D."/>
            <person name="Saito Y."/>
            <person name="Kuwahara H."/>
            <person name="Kozuka-Hata H."/>
            <person name="Shin-I T."/>
            <person name="Minakuchi Y."/>
            <person name="Ohishi K."/>
            <person name="Motoyama A."/>
            <person name="Aizu T."/>
            <person name="Enomoto A."/>
            <person name="Kondo K."/>
            <person name="Tanaka S."/>
            <person name="Hara Y."/>
            <person name="Koshikawa S."/>
            <person name="Sagara H."/>
            <person name="Miura T."/>
            <person name="Yokobori S."/>
            <person name="Miyagawa K."/>
            <person name="Suzuki Y."/>
            <person name="Kubo T."/>
            <person name="Oyama M."/>
            <person name="Kohara Y."/>
            <person name="Fujiyama A."/>
            <person name="Arakawa K."/>
            <person name="Katayama T."/>
            <person name="Toyoda A."/>
            <person name="Kunieda T."/>
        </authorList>
    </citation>
    <scope>NUCLEOTIDE SEQUENCE [LARGE SCALE GENOMIC DNA]</scope>
    <source>
        <strain evidence="2 3">YOKOZUNA-1</strain>
    </source>
</reference>
<dbReference type="AlphaFoldDB" id="A0A1D1VVN0"/>
<evidence type="ECO:0000313" key="2">
    <source>
        <dbReference type="EMBL" id="GAV04996.1"/>
    </source>
</evidence>
<gene>
    <name evidence="2" type="primary">RvY_15188-1</name>
    <name evidence="2" type="synonym">RvY_15188.1</name>
    <name evidence="2" type="ORF">RvY_15188</name>
</gene>
<evidence type="ECO:0000256" key="1">
    <source>
        <dbReference type="SAM" id="MobiDB-lite"/>
    </source>
</evidence>
<name>A0A1D1VVN0_RAMVA</name>
<dbReference type="EMBL" id="BDGG01000011">
    <property type="protein sequence ID" value="GAV04996.1"/>
    <property type="molecule type" value="Genomic_DNA"/>
</dbReference>
<comment type="caution">
    <text evidence="2">The sequence shown here is derived from an EMBL/GenBank/DDBJ whole genome shotgun (WGS) entry which is preliminary data.</text>
</comment>
<proteinExistence type="predicted"/>
<dbReference type="Proteomes" id="UP000186922">
    <property type="component" value="Unassembled WGS sequence"/>
</dbReference>
<evidence type="ECO:0000313" key="3">
    <source>
        <dbReference type="Proteomes" id="UP000186922"/>
    </source>
</evidence>